<evidence type="ECO:0000256" key="1">
    <source>
        <dbReference type="ARBA" id="ARBA00004141"/>
    </source>
</evidence>
<feature type="region of interest" description="Disordered" evidence="5">
    <location>
        <begin position="166"/>
        <end position="191"/>
    </location>
</feature>
<name>A0ABQ8Z248_9EUKA</name>
<evidence type="ECO:0000256" key="4">
    <source>
        <dbReference type="ARBA" id="ARBA00023136"/>
    </source>
</evidence>
<reference evidence="8" key="1">
    <citation type="submission" date="2022-08" db="EMBL/GenBank/DDBJ databases">
        <title>Novel sulfate-reducing endosymbionts in the free-living metamonad Anaeramoeba.</title>
        <authorList>
            <person name="Jerlstrom-Hultqvist J."/>
            <person name="Cepicka I."/>
            <person name="Gallot-Lavallee L."/>
            <person name="Salas-Leiva D."/>
            <person name="Curtis B.A."/>
            <person name="Zahonova K."/>
            <person name="Pipaliya S."/>
            <person name="Dacks J."/>
            <person name="Roger A.J."/>
        </authorList>
    </citation>
    <scope>NUCLEOTIDE SEQUENCE</scope>
    <source>
        <strain evidence="8">Schooner1</strain>
    </source>
</reference>
<proteinExistence type="predicted"/>
<keyword evidence="2 6" id="KW-0812">Transmembrane</keyword>
<gene>
    <name evidence="8" type="ORF">M0813_15793</name>
</gene>
<evidence type="ECO:0000313" key="9">
    <source>
        <dbReference type="Proteomes" id="UP001150062"/>
    </source>
</evidence>
<evidence type="ECO:0000259" key="7">
    <source>
        <dbReference type="Pfam" id="PF03151"/>
    </source>
</evidence>
<evidence type="ECO:0000256" key="6">
    <source>
        <dbReference type="SAM" id="Phobius"/>
    </source>
</evidence>
<accession>A0ABQ8Z248</accession>
<feature type="transmembrane region" description="Helical" evidence="6">
    <location>
        <begin position="201"/>
        <end position="222"/>
    </location>
</feature>
<evidence type="ECO:0000313" key="8">
    <source>
        <dbReference type="EMBL" id="KAJ6250973.1"/>
    </source>
</evidence>
<evidence type="ECO:0000256" key="3">
    <source>
        <dbReference type="ARBA" id="ARBA00022989"/>
    </source>
</evidence>
<feature type="transmembrane region" description="Helical" evidence="6">
    <location>
        <begin position="378"/>
        <end position="395"/>
    </location>
</feature>
<sequence>MRSFFSSIEKPNASQVILFVVWTMIGIVADIVKWKVVRTVSIPLLLIFIETVVNSTFCFILLYVIPRFKNRKGGSFLTLNYLIKGVVCLFPASISITAMHLSGWAALRNVPIVMVLTLKMFSPFFSMFFVYVLYKQRFSLLSWLSLLIIIFGSYFVIFSKHDHVKKNHPSSASTTTPTSTTTTSTTTTTRSSNADPYSNFYFIWSIICAISSSGFSALESIFTKNGINNFKAKQSLNSATLPQNNNEIRDYSGGSREAHLKKLQKSYKESKPSLNLKKGLETNLMISLGSLLLVTPFYLLFEAKYDAGIISEMDPTKREQFYKFIVSMVIISFCRFQISLLIISSVQPVSFEVIKILKRVVIISATALLLHQKFTFKIFFGIVIVSIGSFVYSKSKKLSEKSKKIDIKLKKLANNNQNSLMKNWANISFRFRVAAILSFCFLVAYIFVISSFSKKIDNLKNQNVIKEIK</sequence>
<keyword evidence="9" id="KW-1185">Reference proteome</keyword>
<feature type="transmembrane region" description="Helical" evidence="6">
    <location>
        <begin position="44"/>
        <end position="65"/>
    </location>
</feature>
<dbReference type="EMBL" id="JAOAOG010000073">
    <property type="protein sequence ID" value="KAJ6250973.1"/>
    <property type="molecule type" value="Genomic_DNA"/>
</dbReference>
<feature type="compositionally biased region" description="Low complexity" evidence="5">
    <location>
        <begin position="170"/>
        <end position="191"/>
    </location>
</feature>
<keyword evidence="4 6" id="KW-0472">Membrane</keyword>
<dbReference type="Pfam" id="PF03151">
    <property type="entry name" value="TPT"/>
    <property type="match status" value="1"/>
</dbReference>
<feature type="transmembrane region" description="Helical" evidence="6">
    <location>
        <begin position="112"/>
        <end position="133"/>
    </location>
</feature>
<dbReference type="InterPro" id="IPR004853">
    <property type="entry name" value="Sugar_P_trans_dom"/>
</dbReference>
<dbReference type="PANTHER" id="PTHR11132">
    <property type="entry name" value="SOLUTE CARRIER FAMILY 35"/>
    <property type="match status" value="1"/>
</dbReference>
<evidence type="ECO:0000256" key="5">
    <source>
        <dbReference type="SAM" id="MobiDB-lite"/>
    </source>
</evidence>
<feature type="transmembrane region" description="Helical" evidence="6">
    <location>
        <begin position="140"/>
        <end position="158"/>
    </location>
</feature>
<feature type="domain" description="Sugar phosphate transporter" evidence="7">
    <location>
        <begin position="261"/>
        <end position="393"/>
    </location>
</feature>
<dbReference type="InterPro" id="IPR050186">
    <property type="entry name" value="TPT_transporter"/>
</dbReference>
<comment type="caution">
    <text evidence="8">The sequence shown here is derived from an EMBL/GenBank/DDBJ whole genome shotgun (WGS) entry which is preliminary data.</text>
</comment>
<organism evidence="8 9">
    <name type="scientific">Anaeramoeba flamelloides</name>
    <dbReference type="NCBI Taxonomy" id="1746091"/>
    <lineage>
        <taxon>Eukaryota</taxon>
        <taxon>Metamonada</taxon>
        <taxon>Anaeramoebidae</taxon>
        <taxon>Anaeramoeba</taxon>
    </lineage>
</organism>
<protein>
    <submittedName>
        <fullName evidence="8">Solute carrier family 35</fullName>
    </submittedName>
</protein>
<comment type="subcellular location">
    <subcellularLocation>
        <location evidence="1">Membrane</location>
        <topology evidence="1">Multi-pass membrane protein</topology>
    </subcellularLocation>
</comment>
<evidence type="ECO:0000256" key="2">
    <source>
        <dbReference type="ARBA" id="ARBA00022692"/>
    </source>
</evidence>
<feature type="transmembrane region" description="Helical" evidence="6">
    <location>
        <begin position="431"/>
        <end position="452"/>
    </location>
</feature>
<feature type="transmembrane region" description="Helical" evidence="6">
    <location>
        <begin position="12"/>
        <end position="32"/>
    </location>
</feature>
<feature type="transmembrane region" description="Helical" evidence="6">
    <location>
        <begin position="86"/>
        <end position="106"/>
    </location>
</feature>
<dbReference type="Proteomes" id="UP001150062">
    <property type="component" value="Unassembled WGS sequence"/>
</dbReference>
<feature type="transmembrane region" description="Helical" evidence="6">
    <location>
        <begin position="321"/>
        <end position="344"/>
    </location>
</feature>
<keyword evidence="3 6" id="KW-1133">Transmembrane helix</keyword>